<dbReference type="Pfam" id="PF19054">
    <property type="entry name" value="DUF5753"/>
    <property type="match status" value="1"/>
</dbReference>
<evidence type="ECO:0000313" key="2">
    <source>
        <dbReference type="EMBL" id="NYI96840.1"/>
    </source>
</evidence>
<comment type="caution">
    <text evidence="2">The sequence shown here is derived from an EMBL/GenBank/DDBJ whole genome shotgun (WGS) entry which is preliminary data.</text>
</comment>
<dbReference type="InterPro" id="IPR001387">
    <property type="entry name" value="Cro/C1-type_HTH"/>
</dbReference>
<dbReference type="InterPro" id="IPR043917">
    <property type="entry name" value="DUF5753"/>
</dbReference>
<dbReference type="Gene3D" id="1.10.260.40">
    <property type="entry name" value="lambda repressor-like DNA-binding domains"/>
    <property type="match status" value="1"/>
</dbReference>
<dbReference type="EMBL" id="JACCFO010000001">
    <property type="protein sequence ID" value="NYI96840.1"/>
    <property type="molecule type" value="Genomic_DNA"/>
</dbReference>
<dbReference type="SUPFAM" id="SSF47413">
    <property type="entry name" value="lambda repressor-like DNA-binding domains"/>
    <property type="match status" value="1"/>
</dbReference>
<dbReference type="CDD" id="cd00093">
    <property type="entry name" value="HTH_XRE"/>
    <property type="match status" value="1"/>
</dbReference>
<dbReference type="Proteomes" id="UP000575985">
    <property type="component" value="Unassembled WGS sequence"/>
</dbReference>
<evidence type="ECO:0000259" key="1">
    <source>
        <dbReference type="PROSITE" id="PS50943"/>
    </source>
</evidence>
<reference evidence="2 3" key="1">
    <citation type="submission" date="2020-07" db="EMBL/GenBank/DDBJ databases">
        <title>Sequencing the genomes of 1000 actinobacteria strains.</title>
        <authorList>
            <person name="Klenk H.-P."/>
        </authorList>
    </citation>
    <scope>NUCLEOTIDE SEQUENCE [LARGE SCALE GENOMIC DNA]</scope>
    <source>
        <strain evidence="2 3">DSM 45927</strain>
    </source>
</reference>
<dbReference type="InterPro" id="IPR010982">
    <property type="entry name" value="Lambda_DNA-bd_dom_sf"/>
</dbReference>
<accession>A0A853BPD4</accession>
<dbReference type="SMART" id="SM00530">
    <property type="entry name" value="HTH_XRE"/>
    <property type="match status" value="1"/>
</dbReference>
<dbReference type="AlphaFoldDB" id="A0A853BPD4"/>
<protein>
    <submittedName>
        <fullName evidence="2">Transcriptional regulator with XRE-family HTH domain</fullName>
    </submittedName>
</protein>
<dbReference type="RefSeq" id="WP_179768141.1">
    <property type="nucleotide sequence ID" value="NZ_JACCFO010000001.1"/>
</dbReference>
<sequence>MAEHVREEWLPWAAKLKKIREQAGLTQAELARQALMSRQVVSKYEMATRAPKSGVASKFDEILSTGGALRQLWHQLSNSVGIPDEWRDFIQLERAADEIREYQPLVIPGLLQSPKYARAMMQRSGTRIKDGDTEGLVATRLDRLGRLRDDVHLWFVLEETAIRRVVGSVEAQLEGLSHLLELCAHESIRITVVPEYSPMRPGVLGSFRVMRLPGGNLVAHSEHTLGEVVVNEAEKVSRLLTYFGDLQSESLSTSDSMRLIEKVRGTLQ</sequence>
<dbReference type="PROSITE" id="PS50943">
    <property type="entry name" value="HTH_CROC1"/>
    <property type="match status" value="1"/>
</dbReference>
<keyword evidence="3" id="KW-1185">Reference proteome</keyword>
<organism evidence="2 3">
    <name type="scientific">Streptomonospora nanhaiensis</name>
    <dbReference type="NCBI Taxonomy" id="1323731"/>
    <lineage>
        <taxon>Bacteria</taxon>
        <taxon>Bacillati</taxon>
        <taxon>Actinomycetota</taxon>
        <taxon>Actinomycetes</taxon>
        <taxon>Streptosporangiales</taxon>
        <taxon>Nocardiopsidaceae</taxon>
        <taxon>Streptomonospora</taxon>
    </lineage>
</organism>
<feature type="domain" description="HTH cro/C1-type" evidence="1">
    <location>
        <begin position="16"/>
        <end position="45"/>
    </location>
</feature>
<gene>
    <name evidence="2" type="ORF">HNR12_003117</name>
</gene>
<dbReference type="GO" id="GO:0003677">
    <property type="term" value="F:DNA binding"/>
    <property type="evidence" value="ECO:0007669"/>
    <property type="project" value="InterPro"/>
</dbReference>
<dbReference type="Pfam" id="PF01381">
    <property type="entry name" value="HTH_3"/>
    <property type="match status" value="1"/>
</dbReference>
<proteinExistence type="predicted"/>
<evidence type="ECO:0000313" key="3">
    <source>
        <dbReference type="Proteomes" id="UP000575985"/>
    </source>
</evidence>
<name>A0A853BPD4_9ACTN</name>